<proteinExistence type="predicted"/>
<accession>A0ABR7QZR9</accession>
<evidence type="ECO:0000259" key="5">
    <source>
        <dbReference type="SMART" id="SM00014"/>
    </source>
</evidence>
<protein>
    <recommendedName>
        <fullName evidence="1">undecaprenyl-diphosphate phosphatase</fullName>
        <ecNumber evidence="1">3.6.1.27</ecNumber>
    </recommendedName>
    <alternativeName>
        <fullName evidence="2">Undecaprenyl pyrophosphate phosphatase</fullName>
    </alternativeName>
</protein>
<feature type="transmembrane region" description="Helical" evidence="4">
    <location>
        <begin position="111"/>
        <end position="132"/>
    </location>
</feature>
<keyword evidence="7" id="KW-1185">Reference proteome</keyword>
<dbReference type="EC" id="3.6.1.27" evidence="1"/>
<comment type="catalytic activity">
    <reaction evidence="3">
        <text>di-trans,octa-cis-undecaprenyl diphosphate + H2O = di-trans,octa-cis-undecaprenyl phosphate + phosphate + H(+)</text>
        <dbReference type="Rhea" id="RHEA:28094"/>
        <dbReference type="ChEBI" id="CHEBI:15377"/>
        <dbReference type="ChEBI" id="CHEBI:15378"/>
        <dbReference type="ChEBI" id="CHEBI:43474"/>
        <dbReference type="ChEBI" id="CHEBI:58405"/>
        <dbReference type="ChEBI" id="CHEBI:60392"/>
        <dbReference type="EC" id="3.6.1.27"/>
    </reaction>
</comment>
<feature type="transmembrane region" description="Helical" evidence="4">
    <location>
        <begin position="163"/>
        <end position="183"/>
    </location>
</feature>
<evidence type="ECO:0000256" key="3">
    <source>
        <dbReference type="ARBA" id="ARBA00047594"/>
    </source>
</evidence>
<evidence type="ECO:0000313" key="6">
    <source>
        <dbReference type="EMBL" id="MBC9131695.1"/>
    </source>
</evidence>
<name>A0ABR7QZR9_9GAMM</name>
<keyword evidence="4" id="KW-1133">Transmembrane helix</keyword>
<dbReference type="Pfam" id="PF01569">
    <property type="entry name" value="PAP2"/>
    <property type="match status" value="1"/>
</dbReference>
<evidence type="ECO:0000256" key="4">
    <source>
        <dbReference type="SAM" id="Phobius"/>
    </source>
</evidence>
<reference evidence="6 7" key="1">
    <citation type="submission" date="2020-06" db="EMBL/GenBank/DDBJ databases">
        <title>Frischella cerana isolated from Apis cerana gut homogenate.</title>
        <authorList>
            <person name="Wolter L.A."/>
            <person name="Suenami S."/>
            <person name="Miyazaki R."/>
        </authorList>
    </citation>
    <scope>NUCLEOTIDE SEQUENCE [LARGE SCALE GENOMIC DNA]</scope>
    <source>
        <strain evidence="6 7">Ac13</strain>
    </source>
</reference>
<dbReference type="SUPFAM" id="SSF48317">
    <property type="entry name" value="Acid phosphatase/Vanadium-dependent haloperoxidase"/>
    <property type="match status" value="1"/>
</dbReference>
<comment type="caution">
    <text evidence="6">The sequence shown here is derived from an EMBL/GenBank/DDBJ whole genome shotgun (WGS) entry which is preliminary data.</text>
</comment>
<dbReference type="RefSeq" id="WP_187756133.1">
    <property type="nucleotide sequence ID" value="NZ_JABURY010000019.1"/>
</dbReference>
<sequence length="186" mass="21699">MLSDLNYRLFMMINAAADAPHFMITFAILCANYLIYLPILTIIYLWLRRPISREIIAKILLVILVSLSLTTGTNFLFHAEGNSFPSKHTTFIFAIAFTLFFNIKHHPQQKIACLITLIIALLIGWSRIYLGIHWPFDIIFAIIISLISTYLLNYYWPKCGKLTVEIISCIYRIIFFFFIRFGITKY</sequence>
<feature type="domain" description="Phosphatidic acid phosphatase type 2/haloperoxidase" evidence="5">
    <location>
        <begin position="28"/>
        <end position="153"/>
    </location>
</feature>
<feature type="transmembrane region" description="Helical" evidence="4">
    <location>
        <begin position="85"/>
        <end position="104"/>
    </location>
</feature>
<dbReference type="PANTHER" id="PTHR14969">
    <property type="entry name" value="SPHINGOSINE-1-PHOSPHATE PHOSPHOHYDROLASE"/>
    <property type="match status" value="1"/>
</dbReference>
<dbReference type="EMBL" id="JABURY010000019">
    <property type="protein sequence ID" value="MBC9131695.1"/>
    <property type="molecule type" value="Genomic_DNA"/>
</dbReference>
<dbReference type="InterPro" id="IPR000326">
    <property type="entry name" value="PAP2/HPO"/>
</dbReference>
<feature type="transmembrane region" description="Helical" evidence="4">
    <location>
        <begin position="59"/>
        <end position="79"/>
    </location>
</feature>
<dbReference type="InterPro" id="IPR036938">
    <property type="entry name" value="PAP2/HPO_sf"/>
</dbReference>
<dbReference type="Gene3D" id="1.20.144.10">
    <property type="entry name" value="Phosphatidic acid phosphatase type 2/haloperoxidase"/>
    <property type="match status" value="1"/>
</dbReference>
<evidence type="ECO:0000313" key="7">
    <source>
        <dbReference type="Proteomes" id="UP000651208"/>
    </source>
</evidence>
<dbReference type="PANTHER" id="PTHR14969:SF13">
    <property type="entry name" value="AT30094P"/>
    <property type="match status" value="1"/>
</dbReference>
<keyword evidence="4" id="KW-0812">Transmembrane</keyword>
<keyword evidence="4" id="KW-0472">Membrane</keyword>
<feature type="transmembrane region" description="Helical" evidence="4">
    <location>
        <begin position="138"/>
        <end position="156"/>
    </location>
</feature>
<evidence type="ECO:0000256" key="2">
    <source>
        <dbReference type="ARBA" id="ARBA00032707"/>
    </source>
</evidence>
<dbReference type="SMART" id="SM00014">
    <property type="entry name" value="acidPPc"/>
    <property type="match status" value="1"/>
</dbReference>
<dbReference type="Proteomes" id="UP000651208">
    <property type="component" value="Unassembled WGS sequence"/>
</dbReference>
<gene>
    <name evidence="6" type="ORF">FcAc13_10305</name>
</gene>
<organism evidence="6 7">
    <name type="scientific">Frischella japonica</name>
    <dbReference type="NCBI Taxonomy" id="2741544"/>
    <lineage>
        <taxon>Bacteria</taxon>
        <taxon>Pseudomonadati</taxon>
        <taxon>Pseudomonadota</taxon>
        <taxon>Gammaproteobacteria</taxon>
        <taxon>Orbales</taxon>
        <taxon>Orbaceae</taxon>
        <taxon>Frischella</taxon>
    </lineage>
</organism>
<feature type="transmembrane region" description="Helical" evidence="4">
    <location>
        <begin position="20"/>
        <end position="47"/>
    </location>
</feature>
<evidence type="ECO:0000256" key="1">
    <source>
        <dbReference type="ARBA" id="ARBA00012374"/>
    </source>
</evidence>